<evidence type="ECO:0000313" key="2">
    <source>
        <dbReference type="EMBL" id="QOY34487.1"/>
    </source>
</evidence>
<protein>
    <recommendedName>
        <fullName evidence="1">Transposase InsH N-terminal domain-containing protein</fullName>
    </recommendedName>
</protein>
<reference evidence="2" key="2">
    <citation type="journal article" date="2019" name="Int. J. Syst. Evol. Microbiol.">
        <title>Anaerobacillus isosaccharinicus sp. nov., an alkaliphilic bacterium which degrades isosaccharinic acid.</title>
        <authorList>
            <person name="Bassil N.M."/>
            <person name="Lloyd J.R."/>
        </authorList>
    </citation>
    <scope>NUCLEOTIDE SEQUENCE [LARGE SCALE GENOMIC DNA]</scope>
    <source>
        <strain evidence="2">NB2006</strain>
    </source>
</reference>
<dbReference type="Pfam" id="PF05598">
    <property type="entry name" value="DUF772"/>
    <property type="match status" value="1"/>
</dbReference>
<organism evidence="2">
    <name type="scientific">Anaerobacillus isosaccharinicus</name>
    <dbReference type="NCBI Taxonomy" id="1532552"/>
    <lineage>
        <taxon>Bacteria</taxon>
        <taxon>Bacillati</taxon>
        <taxon>Bacillota</taxon>
        <taxon>Bacilli</taxon>
        <taxon>Bacillales</taxon>
        <taxon>Bacillaceae</taxon>
        <taxon>Anaerobacillus</taxon>
    </lineage>
</organism>
<feature type="domain" description="Transposase InsH N-terminal" evidence="1">
    <location>
        <begin position="27"/>
        <end position="109"/>
    </location>
</feature>
<name>A0A7S7L4W5_9BACI</name>
<reference evidence="2" key="1">
    <citation type="journal article" date="2017" name="Genome Announc.">
        <title>Draft Genome Sequences of Four Alkaliphilic Bacteria Belonging to the Anaerobacillus Genus.</title>
        <authorList>
            <person name="Bassil N.M."/>
            <person name="Lloyd J.R."/>
        </authorList>
    </citation>
    <scope>NUCLEOTIDE SEQUENCE [LARGE SCALE GENOMIC DNA]</scope>
    <source>
        <strain evidence="2">NB2006</strain>
    </source>
</reference>
<dbReference type="EMBL" id="CP063356">
    <property type="protein sequence ID" value="QOY34487.1"/>
    <property type="molecule type" value="Genomic_DNA"/>
</dbReference>
<proteinExistence type="predicted"/>
<accession>A0A7S7L4W5</accession>
<sequence length="132" mass="15406">MDMQLELLPYHYYNTLGFDVELIDYIDHVDDSIVLEKIKPLYKDGGRPPIDLERIFVCIICTLHVLRSRHFRELCRQLKDLESGCVTSSALLMAIKDVPVHSSLTHFRNTVTLYFYKILFNLIGQALKLDDF</sequence>
<dbReference type="AlphaFoldDB" id="A0A7S7L4W5"/>
<dbReference type="InterPro" id="IPR008490">
    <property type="entry name" value="Transposase_InsH_N"/>
</dbReference>
<reference evidence="2" key="3">
    <citation type="submission" date="2020-10" db="EMBL/GenBank/DDBJ databases">
        <authorList>
            <person name="Bassil N.M."/>
            <person name="Lloyd J.R."/>
        </authorList>
    </citation>
    <scope>NUCLEOTIDE SEQUENCE</scope>
    <source>
        <strain evidence="2">NB2006</strain>
    </source>
</reference>
<gene>
    <name evidence="2" type="ORF">AWH56_017400</name>
</gene>
<evidence type="ECO:0000259" key="1">
    <source>
        <dbReference type="Pfam" id="PF05598"/>
    </source>
</evidence>